<dbReference type="InterPro" id="IPR051311">
    <property type="entry name" value="DedA_domain"/>
</dbReference>
<gene>
    <name evidence="3" type="ordered locus">Metok_0431</name>
</gene>
<feature type="domain" description="VTT" evidence="2">
    <location>
        <begin position="33"/>
        <end position="149"/>
    </location>
</feature>
<dbReference type="GO" id="GO:0005886">
    <property type="term" value="C:plasma membrane"/>
    <property type="evidence" value="ECO:0007669"/>
    <property type="project" value="TreeGrafter"/>
</dbReference>
<dbReference type="EMBL" id="CP002792">
    <property type="protein sequence ID" value="AEH06415.1"/>
    <property type="molecule type" value="Genomic_DNA"/>
</dbReference>
<organism evidence="3 4">
    <name type="scientific">Methanothermococcus okinawensis (strain DSM 14208 / JCM 11175 / IH1)</name>
    <dbReference type="NCBI Taxonomy" id="647113"/>
    <lineage>
        <taxon>Archaea</taxon>
        <taxon>Methanobacteriati</taxon>
        <taxon>Methanobacteriota</taxon>
        <taxon>Methanomada group</taxon>
        <taxon>Methanococci</taxon>
        <taxon>Methanococcales</taxon>
        <taxon>Methanococcaceae</taxon>
        <taxon>Methanothermococcus</taxon>
    </lineage>
</organism>
<keyword evidence="1" id="KW-0472">Membrane</keyword>
<dbReference type="RefSeq" id="WP_013866601.1">
    <property type="nucleotide sequence ID" value="NC_015636.1"/>
</dbReference>
<dbReference type="STRING" id="647113.Metok_0431"/>
<dbReference type="Pfam" id="PF09335">
    <property type="entry name" value="VTT_dom"/>
    <property type="match status" value="1"/>
</dbReference>
<dbReference type="Proteomes" id="UP000009296">
    <property type="component" value="Chromosome"/>
</dbReference>
<dbReference type="InterPro" id="IPR032816">
    <property type="entry name" value="VTT_dom"/>
</dbReference>
<accession>F8AKS3</accession>
<keyword evidence="4" id="KW-1185">Reference proteome</keyword>
<dbReference type="eggNOG" id="arCOG03118">
    <property type="taxonomic scope" value="Archaea"/>
</dbReference>
<feature type="transmembrane region" description="Helical" evidence="1">
    <location>
        <begin position="6"/>
        <end position="24"/>
    </location>
</feature>
<evidence type="ECO:0000313" key="3">
    <source>
        <dbReference type="EMBL" id="AEH06415.1"/>
    </source>
</evidence>
<dbReference type="KEGG" id="mok:Metok_0431"/>
<dbReference type="HOGENOM" id="CLU_098634_2_0_2"/>
<evidence type="ECO:0000313" key="4">
    <source>
        <dbReference type="Proteomes" id="UP000009296"/>
    </source>
</evidence>
<feature type="transmembrane region" description="Helical" evidence="1">
    <location>
        <begin position="126"/>
        <end position="147"/>
    </location>
</feature>
<evidence type="ECO:0000256" key="1">
    <source>
        <dbReference type="SAM" id="Phobius"/>
    </source>
</evidence>
<reference evidence="3" key="1">
    <citation type="submission" date="2011-05" db="EMBL/GenBank/DDBJ databases">
        <title>Complete sequence of chromosome of Methanothermococcus okinawensis IH1.</title>
        <authorList>
            <consortium name="US DOE Joint Genome Institute"/>
            <person name="Lucas S."/>
            <person name="Han J."/>
            <person name="Lapidus A."/>
            <person name="Cheng J.-F."/>
            <person name="Goodwin L."/>
            <person name="Pitluck S."/>
            <person name="Peters L."/>
            <person name="Mikhailova N."/>
            <person name="Held B."/>
            <person name="Han C."/>
            <person name="Tapia R."/>
            <person name="Land M."/>
            <person name="Hauser L."/>
            <person name="Kyrpides N."/>
            <person name="Ivanova N."/>
            <person name="Pagani I."/>
            <person name="Sieprawska-Lupa M."/>
            <person name="Takai K."/>
            <person name="Miyazaki J."/>
            <person name="Whitman W."/>
            <person name="Woyke T."/>
        </authorList>
    </citation>
    <scope>NUCLEOTIDE SEQUENCE [LARGE SCALE GENOMIC DNA]</scope>
    <source>
        <strain evidence="3">IH1</strain>
    </source>
</reference>
<protein>
    <submittedName>
        <fullName evidence="3">SNARE associated Golgi protein-like protein</fullName>
    </submittedName>
</protein>
<dbReference type="GeneID" id="10772553"/>
<dbReference type="AlphaFoldDB" id="F8AKS3"/>
<dbReference type="OrthoDB" id="10182at2157"/>
<dbReference type="PANTHER" id="PTHR42709:SF11">
    <property type="entry name" value="DEDA FAMILY PROTEIN"/>
    <property type="match status" value="1"/>
</dbReference>
<keyword evidence="1" id="KW-1133">Transmembrane helix</keyword>
<feature type="transmembrane region" description="Helical" evidence="1">
    <location>
        <begin position="97"/>
        <end position="119"/>
    </location>
</feature>
<proteinExistence type="predicted"/>
<sequence length="157" mass="17308">MDLYLIAQHLINSYGYWGIFLVAFTEAFIQPVPPDLFIIGASAFGLDPITCAIVSTIGSVSGGGVGHFLGYRLGTPVFNKLFGEKYLIKGEKFFDKYGIWGVLIAGFSPLPYKVAAWLAGIFEMKILYFSIGTLVGRFPRFLLIAYFGHKVAVFFGL</sequence>
<keyword evidence="1" id="KW-0812">Transmembrane</keyword>
<feature type="transmembrane region" description="Helical" evidence="1">
    <location>
        <begin position="36"/>
        <end position="58"/>
    </location>
</feature>
<evidence type="ECO:0000259" key="2">
    <source>
        <dbReference type="Pfam" id="PF09335"/>
    </source>
</evidence>
<dbReference type="PANTHER" id="PTHR42709">
    <property type="entry name" value="ALKALINE PHOSPHATASE LIKE PROTEIN"/>
    <property type="match status" value="1"/>
</dbReference>
<name>F8AKS3_METOI</name>